<protein>
    <submittedName>
        <fullName evidence="2">Uncharacterized protein</fullName>
    </submittedName>
</protein>
<accession>A0A383CLP3</accession>
<evidence type="ECO:0000313" key="2">
    <source>
        <dbReference type="EMBL" id="SVE32973.1"/>
    </source>
</evidence>
<dbReference type="AlphaFoldDB" id="A0A383CLP3"/>
<feature type="non-terminal residue" evidence="2">
    <location>
        <position position="1"/>
    </location>
</feature>
<sequence>LIEEVDIVKQENDLDTQIAGQFRETHQVDDRIENVDEKNRLAGDKSVENEEEKSAENKEENPVIEGDLDNLSTKTKVAEADETPAVSEEE</sequence>
<feature type="region of interest" description="Disordered" evidence="1">
    <location>
        <begin position="29"/>
        <end position="90"/>
    </location>
</feature>
<organism evidence="2">
    <name type="scientific">marine metagenome</name>
    <dbReference type="NCBI Taxonomy" id="408172"/>
    <lineage>
        <taxon>unclassified sequences</taxon>
        <taxon>metagenomes</taxon>
        <taxon>ecological metagenomes</taxon>
    </lineage>
</organism>
<dbReference type="EMBL" id="UINC01209798">
    <property type="protein sequence ID" value="SVE32973.1"/>
    <property type="molecule type" value="Genomic_DNA"/>
</dbReference>
<proteinExistence type="predicted"/>
<name>A0A383CLP3_9ZZZZ</name>
<feature type="compositionally biased region" description="Basic and acidic residues" evidence="1">
    <location>
        <begin position="29"/>
        <end position="61"/>
    </location>
</feature>
<gene>
    <name evidence="2" type="ORF">METZ01_LOCUS485827</name>
</gene>
<reference evidence="2" key="1">
    <citation type="submission" date="2018-05" db="EMBL/GenBank/DDBJ databases">
        <authorList>
            <person name="Lanie J.A."/>
            <person name="Ng W.-L."/>
            <person name="Kazmierczak K.M."/>
            <person name="Andrzejewski T.M."/>
            <person name="Davidsen T.M."/>
            <person name="Wayne K.J."/>
            <person name="Tettelin H."/>
            <person name="Glass J.I."/>
            <person name="Rusch D."/>
            <person name="Podicherti R."/>
            <person name="Tsui H.-C.T."/>
            <person name="Winkler M.E."/>
        </authorList>
    </citation>
    <scope>NUCLEOTIDE SEQUENCE</scope>
</reference>
<evidence type="ECO:0000256" key="1">
    <source>
        <dbReference type="SAM" id="MobiDB-lite"/>
    </source>
</evidence>